<keyword evidence="6" id="KW-0631">Potassium channel</keyword>
<dbReference type="GO" id="GO:0016020">
    <property type="term" value="C:membrane"/>
    <property type="evidence" value="ECO:0007669"/>
    <property type="project" value="UniProtKB-SubCell"/>
</dbReference>
<evidence type="ECO:0000256" key="7">
    <source>
        <dbReference type="ARBA" id="ARBA00022958"/>
    </source>
</evidence>
<dbReference type="PANTHER" id="PTHR31462:SF5">
    <property type="entry name" value="ENDOSOMAL_LYSOSOMAL PROTON CHANNEL TMEM175"/>
    <property type="match status" value="1"/>
</dbReference>
<feature type="transmembrane region" description="Helical" evidence="13">
    <location>
        <begin position="73"/>
        <end position="94"/>
    </location>
</feature>
<dbReference type="InterPro" id="IPR010617">
    <property type="entry name" value="TMEM175-like"/>
</dbReference>
<sequence length="224" mass="24563">MTPPDASDHAPDLPEAVPAGRLHGLSDGVFAIVMTLLVLELRLPELAGEVGALGPAAQNAEVLQGLADLTGKLSIYFMTFVVTGLSWLGHSRLYAQIRQIDQRLGFLNVLYLMMVSLLPFSAALIGEHGNVPAGIAPYALNQMLISASFLVMLRRTRQQEINARPEVASRLQQRSVLNLAVFTVMLGLAFIWSPLAWFTPFLLLLAHPLLGRWLRRRPSSTFPS</sequence>
<feature type="transmembrane region" description="Helical" evidence="13">
    <location>
        <begin position="131"/>
        <end position="153"/>
    </location>
</feature>
<evidence type="ECO:0000256" key="12">
    <source>
        <dbReference type="ARBA" id="ARBA00034430"/>
    </source>
</evidence>
<feature type="transmembrane region" description="Helical" evidence="13">
    <location>
        <begin position="174"/>
        <end position="191"/>
    </location>
</feature>
<evidence type="ECO:0000313" key="14">
    <source>
        <dbReference type="EMBL" id="AWN23137.1"/>
    </source>
</evidence>
<dbReference type="GO" id="GO:0015252">
    <property type="term" value="F:proton channel activity"/>
    <property type="evidence" value="ECO:0007669"/>
    <property type="project" value="InterPro"/>
</dbReference>
<comment type="subcellular location">
    <subcellularLocation>
        <location evidence="1">Membrane</location>
        <topology evidence="1">Multi-pass membrane protein</topology>
    </subcellularLocation>
</comment>
<keyword evidence="5 13" id="KW-0812">Transmembrane</keyword>
<keyword evidence="11" id="KW-0407">Ion channel</keyword>
<evidence type="ECO:0000256" key="9">
    <source>
        <dbReference type="ARBA" id="ARBA00023065"/>
    </source>
</evidence>
<keyword evidence="9" id="KW-0406">Ion transport</keyword>
<comment type="catalytic activity">
    <reaction evidence="12">
        <text>K(+)(in) = K(+)(out)</text>
        <dbReference type="Rhea" id="RHEA:29463"/>
        <dbReference type="ChEBI" id="CHEBI:29103"/>
    </reaction>
</comment>
<keyword evidence="10 13" id="KW-0472">Membrane</keyword>
<reference evidence="14 15" key="1">
    <citation type="submission" date="2018-05" db="EMBL/GenBank/DDBJ databases">
        <title>Complete Genome Sequence of Deinococcus sp. strain 17bor-2.</title>
        <authorList>
            <person name="Srinivasan S."/>
        </authorList>
    </citation>
    <scope>NUCLEOTIDE SEQUENCE [LARGE SCALE GENOMIC DNA]</scope>
    <source>
        <strain evidence="14 15">17bor-2</strain>
    </source>
</reference>
<dbReference type="Pfam" id="PF06736">
    <property type="entry name" value="TMEM175"/>
    <property type="match status" value="1"/>
</dbReference>
<evidence type="ECO:0000256" key="4">
    <source>
        <dbReference type="ARBA" id="ARBA00022538"/>
    </source>
</evidence>
<dbReference type="KEGG" id="dez:DKM44_07780"/>
<proteinExistence type="inferred from homology"/>
<dbReference type="Proteomes" id="UP000245368">
    <property type="component" value="Chromosome"/>
</dbReference>
<evidence type="ECO:0000256" key="13">
    <source>
        <dbReference type="SAM" id="Phobius"/>
    </source>
</evidence>
<keyword evidence="4" id="KW-0633">Potassium transport</keyword>
<evidence type="ECO:0000256" key="5">
    <source>
        <dbReference type="ARBA" id="ARBA00022692"/>
    </source>
</evidence>
<evidence type="ECO:0000256" key="6">
    <source>
        <dbReference type="ARBA" id="ARBA00022826"/>
    </source>
</evidence>
<dbReference type="EMBL" id="CP029494">
    <property type="protein sequence ID" value="AWN23137.1"/>
    <property type="molecule type" value="Genomic_DNA"/>
</dbReference>
<evidence type="ECO:0008006" key="16">
    <source>
        <dbReference type="Google" id="ProtNLM"/>
    </source>
</evidence>
<accession>A0A2Z3JD95</accession>
<keyword evidence="8 13" id="KW-1133">Transmembrane helix</keyword>
<dbReference type="AlphaFoldDB" id="A0A2Z3JD95"/>
<evidence type="ECO:0000256" key="3">
    <source>
        <dbReference type="ARBA" id="ARBA00022448"/>
    </source>
</evidence>
<evidence type="ECO:0000256" key="11">
    <source>
        <dbReference type="ARBA" id="ARBA00023303"/>
    </source>
</evidence>
<gene>
    <name evidence="14" type="ORF">DKM44_07780</name>
</gene>
<keyword evidence="3" id="KW-0813">Transport</keyword>
<organism evidence="14 15">
    <name type="scientific">Deinococcus irradiatisoli</name>
    <dbReference type="NCBI Taxonomy" id="2202254"/>
    <lineage>
        <taxon>Bacteria</taxon>
        <taxon>Thermotogati</taxon>
        <taxon>Deinococcota</taxon>
        <taxon>Deinococci</taxon>
        <taxon>Deinococcales</taxon>
        <taxon>Deinococcaceae</taxon>
        <taxon>Deinococcus</taxon>
    </lineage>
</organism>
<dbReference type="PANTHER" id="PTHR31462">
    <property type="entry name" value="ENDOSOMAL/LYSOSOMAL POTASSIUM CHANNEL TMEM175"/>
    <property type="match status" value="1"/>
</dbReference>
<evidence type="ECO:0000256" key="10">
    <source>
        <dbReference type="ARBA" id="ARBA00023136"/>
    </source>
</evidence>
<evidence type="ECO:0000256" key="2">
    <source>
        <dbReference type="ARBA" id="ARBA00006920"/>
    </source>
</evidence>
<evidence type="ECO:0000313" key="15">
    <source>
        <dbReference type="Proteomes" id="UP000245368"/>
    </source>
</evidence>
<evidence type="ECO:0000256" key="8">
    <source>
        <dbReference type="ARBA" id="ARBA00022989"/>
    </source>
</evidence>
<dbReference type="OrthoDB" id="7626281at2"/>
<evidence type="ECO:0000256" key="1">
    <source>
        <dbReference type="ARBA" id="ARBA00004141"/>
    </source>
</evidence>
<keyword evidence="7" id="KW-0630">Potassium</keyword>
<keyword evidence="15" id="KW-1185">Reference proteome</keyword>
<feature type="transmembrane region" description="Helical" evidence="13">
    <location>
        <begin position="106"/>
        <end position="125"/>
    </location>
</feature>
<dbReference type="GO" id="GO:0005267">
    <property type="term" value="F:potassium channel activity"/>
    <property type="evidence" value="ECO:0007669"/>
    <property type="project" value="UniProtKB-KW"/>
</dbReference>
<protein>
    <recommendedName>
        <fullName evidence="16">DUF1211 domain-containing protein</fullName>
    </recommendedName>
</protein>
<name>A0A2Z3JD95_9DEIO</name>
<dbReference type="RefSeq" id="WP_109826712.1">
    <property type="nucleotide sequence ID" value="NZ_CP029494.1"/>
</dbReference>
<comment type="similarity">
    <text evidence="2">Belongs to the TMEM175 family.</text>
</comment>